<organism evidence="1 2">
    <name type="scientific">Mugilogobius chulae</name>
    <name type="common">yellowstripe goby</name>
    <dbReference type="NCBI Taxonomy" id="88201"/>
    <lineage>
        <taxon>Eukaryota</taxon>
        <taxon>Metazoa</taxon>
        <taxon>Chordata</taxon>
        <taxon>Craniata</taxon>
        <taxon>Vertebrata</taxon>
        <taxon>Euteleostomi</taxon>
        <taxon>Actinopterygii</taxon>
        <taxon>Neopterygii</taxon>
        <taxon>Teleostei</taxon>
        <taxon>Neoteleostei</taxon>
        <taxon>Acanthomorphata</taxon>
        <taxon>Gobiaria</taxon>
        <taxon>Gobiiformes</taxon>
        <taxon>Gobioidei</taxon>
        <taxon>Gobiidae</taxon>
        <taxon>Gobionellinae</taxon>
        <taxon>Mugilogobius</taxon>
    </lineage>
</organism>
<keyword evidence="2" id="KW-1185">Reference proteome</keyword>
<dbReference type="EMBL" id="JBBPFD010000014">
    <property type="protein sequence ID" value="KAK7898240.1"/>
    <property type="molecule type" value="Genomic_DNA"/>
</dbReference>
<dbReference type="InterPro" id="IPR017850">
    <property type="entry name" value="Alkaline_phosphatase_core_sf"/>
</dbReference>
<sequence length="195" mass="22040">MSFSLMLMLTRSTVKYMMQFHTFTSRGGINRPCVQKKKIQFHRNETDSRVNAETCLCARLTPVISEQRRSTKFWAPGEKLWVEGGCDDVSSAHCPQGFSKQPLLLVSLDGWRAEYLQSWSKLVPVIDKLQKCGTSTPFMQAAFPSKTFPNHYTIVTIDWICQSCVFLSPNSGLSKCDSDIPDDVSFVFTQSVSSF</sequence>
<dbReference type="GO" id="GO:0009143">
    <property type="term" value="P:nucleoside triphosphate catabolic process"/>
    <property type="evidence" value="ECO:0007669"/>
    <property type="project" value="TreeGrafter"/>
</dbReference>
<dbReference type="PANTHER" id="PTHR10151:SF107">
    <property type="entry name" value="ECTONUCLEOTIDE PYROPHOSPHATASE_PHOSPHODIESTERASE FAMILY MEMBER 3"/>
    <property type="match status" value="1"/>
</dbReference>
<proteinExistence type="predicted"/>
<reference evidence="2" key="1">
    <citation type="submission" date="2024-04" db="EMBL/GenBank/DDBJ databases">
        <title>Salinicola lusitanus LLJ914,a marine bacterium isolated from the Okinawa Trough.</title>
        <authorList>
            <person name="Li J."/>
        </authorList>
    </citation>
    <scope>NUCLEOTIDE SEQUENCE [LARGE SCALE GENOMIC DNA]</scope>
</reference>
<dbReference type="InterPro" id="IPR002591">
    <property type="entry name" value="Phosphodiest/P_Trfase"/>
</dbReference>
<evidence type="ECO:0000313" key="1">
    <source>
        <dbReference type="EMBL" id="KAK7898240.1"/>
    </source>
</evidence>
<dbReference type="AlphaFoldDB" id="A0AAW0NNK1"/>
<evidence type="ECO:0000313" key="2">
    <source>
        <dbReference type="Proteomes" id="UP001460270"/>
    </source>
</evidence>
<dbReference type="Gene3D" id="3.40.720.10">
    <property type="entry name" value="Alkaline Phosphatase, subunit A"/>
    <property type="match status" value="1"/>
</dbReference>
<accession>A0AAW0NNK1</accession>
<protein>
    <submittedName>
        <fullName evidence="1">Uncharacterized protein</fullName>
    </submittedName>
</protein>
<dbReference type="Pfam" id="PF01663">
    <property type="entry name" value="Phosphodiest"/>
    <property type="match status" value="1"/>
</dbReference>
<dbReference type="SUPFAM" id="SSF53649">
    <property type="entry name" value="Alkaline phosphatase-like"/>
    <property type="match status" value="1"/>
</dbReference>
<name>A0AAW0NNK1_9GOBI</name>
<dbReference type="GO" id="GO:0047429">
    <property type="term" value="F:nucleoside triphosphate diphosphatase activity"/>
    <property type="evidence" value="ECO:0007669"/>
    <property type="project" value="TreeGrafter"/>
</dbReference>
<comment type="caution">
    <text evidence="1">The sequence shown here is derived from an EMBL/GenBank/DDBJ whole genome shotgun (WGS) entry which is preliminary data.</text>
</comment>
<dbReference type="PANTHER" id="PTHR10151">
    <property type="entry name" value="ECTONUCLEOTIDE PYROPHOSPHATASE/PHOSPHODIESTERASE"/>
    <property type="match status" value="1"/>
</dbReference>
<dbReference type="Proteomes" id="UP001460270">
    <property type="component" value="Unassembled WGS sequence"/>
</dbReference>
<gene>
    <name evidence="1" type="ORF">WMY93_019093</name>
</gene>